<dbReference type="KEGG" id="suly:ABM428_00090"/>
<feature type="compositionally biased region" description="Basic and acidic residues" evidence="1">
    <location>
        <begin position="105"/>
        <end position="132"/>
    </location>
</feature>
<proteinExistence type="predicted"/>
<feature type="region of interest" description="Disordered" evidence="1">
    <location>
        <begin position="1"/>
        <end position="21"/>
    </location>
</feature>
<dbReference type="AlphaFoldDB" id="A0AAU8C2K4"/>
<protein>
    <submittedName>
        <fullName evidence="2">Uncharacterized protein</fullName>
    </submittedName>
</protein>
<reference evidence="2" key="1">
    <citation type="journal article" date="2020" name="Int. J. Syst. Evol. Microbiol.">
        <title>Notification of changes in taxonomic opinion previously published outside the IJSEM.</title>
        <authorList>
            <person name="Oren A."/>
            <person name="Garrity G."/>
        </authorList>
    </citation>
    <scope>NUCLEOTIDE SEQUENCE</scope>
    <source>
        <strain evidence="2">TCYB15</strain>
    </source>
</reference>
<name>A0AAU8C2K4_9RHOB</name>
<feature type="region of interest" description="Disordered" evidence="1">
    <location>
        <begin position="104"/>
        <end position="138"/>
    </location>
</feature>
<reference evidence="2" key="2">
    <citation type="submission" date="2024-06" db="EMBL/GenBank/DDBJ databases">
        <authorList>
            <person name="Deng Y."/>
        </authorList>
    </citation>
    <scope>NUCLEOTIDE SEQUENCE</scope>
    <source>
        <strain evidence="2">TCYB15</strain>
    </source>
</reference>
<gene>
    <name evidence="2" type="ORF">ABM428_00090</name>
</gene>
<organism evidence="2">
    <name type="scientific">Sulfitobacter sp. TCYB15</name>
    <dbReference type="NCBI Taxonomy" id="3229275"/>
    <lineage>
        <taxon>Bacteria</taxon>
        <taxon>Pseudomonadati</taxon>
        <taxon>Pseudomonadota</taxon>
        <taxon>Alphaproteobacteria</taxon>
        <taxon>Rhodobacterales</taxon>
        <taxon>Roseobacteraceae</taxon>
        <taxon>Sulfitobacter</taxon>
    </lineage>
</organism>
<accession>A0AAU8C2K4</accession>
<sequence length="138" mass="15150">MNNRMQGKPSKTTRKKRADVPMSAAMQAAMFKVANVAANLSRKDEAAQQAARKAIADTIEEWISFLTEHDQSAVDEFYYEISMLASVGNRRRISKHALMPTTVAERVEGDLQKQKEEAEAAKTRAAEGDKEGGAPVPA</sequence>
<evidence type="ECO:0000313" key="2">
    <source>
        <dbReference type="EMBL" id="XCF10278.1"/>
    </source>
</evidence>
<dbReference type="RefSeq" id="WP_093734356.1">
    <property type="nucleotide sequence ID" value="NZ_CP159193.1"/>
</dbReference>
<dbReference type="EMBL" id="CP159193">
    <property type="protein sequence ID" value="XCF10278.1"/>
    <property type="molecule type" value="Genomic_DNA"/>
</dbReference>
<evidence type="ECO:0000256" key="1">
    <source>
        <dbReference type="SAM" id="MobiDB-lite"/>
    </source>
</evidence>